<evidence type="ECO:0000313" key="4">
    <source>
        <dbReference type="Proteomes" id="UP000515908"/>
    </source>
</evidence>
<dbReference type="EMBL" id="LR877158">
    <property type="protein sequence ID" value="CAD2219674.1"/>
    <property type="molecule type" value="Genomic_DNA"/>
</dbReference>
<dbReference type="VEuPathDB" id="TriTrypDB:ADEAN_000718300"/>
<reference evidence="3 4" key="1">
    <citation type="submission" date="2020-08" db="EMBL/GenBank/DDBJ databases">
        <authorList>
            <person name="Newling K."/>
            <person name="Davey J."/>
            <person name="Forrester S."/>
        </authorList>
    </citation>
    <scope>NUCLEOTIDE SEQUENCE [LARGE SCALE GENOMIC DNA]</scope>
    <source>
        <strain evidence="4">Crithidia deanei Carvalho (ATCC PRA-265)</strain>
    </source>
</reference>
<name>A0A7G2CL80_9TRYP</name>
<evidence type="ECO:0000256" key="1">
    <source>
        <dbReference type="SAM" id="Coils"/>
    </source>
</evidence>
<gene>
    <name evidence="3" type="ORF">ADEAN_000718300</name>
</gene>
<dbReference type="Proteomes" id="UP000515908">
    <property type="component" value="Chromosome 14"/>
</dbReference>
<keyword evidence="2" id="KW-0812">Transmembrane</keyword>
<keyword evidence="4" id="KW-1185">Reference proteome</keyword>
<sequence length="1017" mass="112081">MRRVPLAKEGAAIFQAKRFQHGASAGALKRNGPVVSVHSKGYGPSDDILKNVPLNSQRLSLLTNLHPEDAEIQRRVLALNMPTLTDVLVKKDSGVSLDTTDQPSPLDNRAVGDRISALESAMEDQLSSLGNVIVERIKESNTANLSAQAELQNENTTVLSQLVIESLRSELRATLSATGGKDMNWGKFAADVSKRLSKELLEGMKTSSKKTIDSVGSMEKRVEKHFAKLSEKLTAAAKSGVDLPKGFLEGITDTIERSVRIEEESIKSTIEAALNNGGSSQGLNTNQFEEFVEGAVRASTDEIRQYVSGEMKKLVKQLPKGGSTDDNALENVMNKLDAVWELSDSIQTTFTEHGEKVDSLLSAQKQLSKSMEELKKTLKSIESSSQPGKPSSTGASLESIQAEFARLRGVVELTGDRSEENLASSVSMLSECIANVMEQKSDGAIQQALRSIEEISARGDTTLLRAEAEIKRTIEETVSTHLREISQNIGNLEAKISSTTQDNLLVFSQQIEKAMIDAIKNHQVGVDTPLDTKALREEIVKSVQEEMRKPHDVNLSPMYEYIDGTLSFIKEQYAKQDTLLQEKIDRLASTIMSKAPGGPTPFTEETLKTALRGEVKAIMEGVSSNSNLDTFLRERQDASVEVLARIEKKLETMEGPPKLDELLDQMSRMEEDVKGISAVQDTLSDMERSAARRNDEIISLLSASESTDEYIKTQLSVLKEDLKNVNSTRNITANSRLEELYQLTESRLRQFEGTNIQEALSAITTSLEKQNVVLRSVEDMKLSHPSAMSSGGRSSWVALRRESSESVSKITRLIREIERAPPENRNKLLLQLSISVEQLEAIQKKESLLSTTDKGETEPAASKFDNVLGELRKVETGVTQGVTKAFEELETLLKDIKTTQQLHTREAAEIKKSIDSREVSLKEHFSTTLQESLNTVRSAIEDVILRKKSQLPLWWIALNASVIVASVLGCAYYIIACFLVAFVPPPQGSSDPAVEPASDNSANGNRLRRTHFIDKLL</sequence>
<feature type="transmembrane region" description="Helical" evidence="2">
    <location>
        <begin position="953"/>
        <end position="983"/>
    </location>
</feature>
<keyword evidence="2" id="KW-1133">Transmembrane helix</keyword>
<evidence type="ECO:0000313" key="3">
    <source>
        <dbReference type="EMBL" id="CAD2219674.1"/>
    </source>
</evidence>
<organism evidence="3 4">
    <name type="scientific">Angomonas deanei</name>
    <dbReference type="NCBI Taxonomy" id="59799"/>
    <lineage>
        <taxon>Eukaryota</taxon>
        <taxon>Discoba</taxon>
        <taxon>Euglenozoa</taxon>
        <taxon>Kinetoplastea</taxon>
        <taxon>Metakinetoplastina</taxon>
        <taxon>Trypanosomatida</taxon>
        <taxon>Trypanosomatidae</taxon>
        <taxon>Strigomonadinae</taxon>
        <taxon>Angomonas</taxon>
    </lineage>
</organism>
<keyword evidence="1" id="KW-0175">Coiled coil</keyword>
<feature type="coiled-coil region" evidence="1">
    <location>
        <begin position="357"/>
        <end position="384"/>
    </location>
</feature>
<proteinExistence type="predicted"/>
<protein>
    <submittedName>
        <fullName evidence="3">Uncharacterized protein</fullName>
    </submittedName>
</protein>
<keyword evidence="2" id="KW-0472">Membrane</keyword>
<accession>A0A7G2CL80</accession>
<dbReference type="AlphaFoldDB" id="A0A7G2CL80"/>
<evidence type="ECO:0000256" key="2">
    <source>
        <dbReference type="SAM" id="Phobius"/>
    </source>
</evidence>